<evidence type="ECO:0000256" key="9">
    <source>
        <dbReference type="ARBA" id="ARBA00022723"/>
    </source>
</evidence>
<dbReference type="Proteomes" id="UP000587760">
    <property type="component" value="Unassembled WGS sequence"/>
</dbReference>
<comment type="function">
    <text evidence="16">Poorly processive, error-prone DNA polymerase involved in untargeted mutagenesis. Copies undamaged DNA at stalled replication forks, which arise in vivo from mismatched or misaligned primer ends. These misaligned primers can be extended by PolIV. Exhibits no 3'-5' exonuclease (proofreading) activity. May be involved in translesional synthesis, in conjunction with the beta clamp from PolIII.</text>
</comment>
<dbReference type="InterPro" id="IPR050116">
    <property type="entry name" value="DNA_polymerase-Y"/>
</dbReference>
<dbReference type="RefSeq" id="WP_184747582.1">
    <property type="nucleotide sequence ID" value="NZ_JACHGJ010000006.1"/>
</dbReference>
<dbReference type="FunFam" id="3.40.1170.60:FF:000001">
    <property type="entry name" value="DNA polymerase IV"/>
    <property type="match status" value="1"/>
</dbReference>
<dbReference type="GO" id="GO:0000287">
    <property type="term" value="F:magnesium ion binding"/>
    <property type="evidence" value="ECO:0007669"/>
    <property type="project" value="UniProtKB-UniRule"/>
</dbReference>
<dbReference type="CDD" id="cd03586">
    <property type="entry name" value="PolY_Pol_IV_kappa"/>
    <property type="match status" value="1"/>
</dbReference>
<evidence type="ECO:0000256" key="7">
    <source>
        <dbReference type="ARBA" id="ARBA00022695"/>
    </source>
</evidence>
<keyword evidence="12 16" id="KW-0239">DNA-directed DNA polymerase</keyword>
<dbReference type="GO" id="GO:0005829">
    <property type="term" value="C:cytosol"/>
    <property type="evidence" value="ECO:0007669"/>
    <property type="project" value="TreeGrafter"/>
</dbReference>
<dbReference type="PANTHER" id="PTHR11076">
    <property type="entry name" value="DNA REPAIR POLYMERASE UMUC / TRANSFERASE FAMILY MEMBER"/>
    <property type="match status" value="1"/>
</dbReference>
<name>A0A841RER9_9SPIO</name>
<dbReference type="SUPFAM" id="SSF100879">
    <property type="entry name" value="Lesion bypass DNA polymerase (Y-family), little finger domain"/>
    <property type="match status" value="1"/>
</dbReference>
<dbReference type="Gene3D" id="3.30.1490.100">
    <property type="entry name" value="DNA polymerase, Y-family, little finger domain"/>
    <property type="match status" value="1"/>
</dbReference>
<reference evidence="18 19" key="1">
    <citation type="submission" date="2020-08" db="EMBL/GenBank/DDBJ databases">
        <title>Genomic Encyclopedia of Type Strains, Phase IV (KMG-IV): sequencing the most valuable type-strain genomes for metagenomic binning, comparative biology and taxonomic classification.</title>
        <authorList>
            <person name="Goeker M."/>
        </authorList>
    </citation>
    <scope>NUCLEOTIDE SEQUENCE [LARGE SCALE GENOMIC DNA]</scope>
    <source>
        <strain evidence="18 19">DSM 2461</strain>
    </source>
</reference>
<evidence type="ECO:0000256" key="1">
    <source>
        <dbReference type="ARBA" id="ARBA00004496"/>
    </source>
</evidence>
<dbReference type="Gene3D" id="3.40.1170.60">
    <property type="match status" value="1"/>
</dbReference>
<evidence type="ECO:0000256" key="6">
    <source>
        <dbReference type="ARBA" id="ARBA00022679"/>
    </source>
</evidence>
<comment type="catalytic activity">
    <reaction evidence="15 16">
        <text>DNA(n) + a 2'-deoxyribonucleoside 5'-triphosphate = DNA(n+1) + diphosphate</text>
        <dbReference type="Rhea" id="RHEA:22508"/>
        <dbReference type="Rhea" id="RHEA-COMP:17339"/>
        <dbReference type="Rhea" id="RHEA-COMP:17340"/>
        <dbReference type="ChEBI" id="CHEBI:33019"/>
        <dbReference type="ChEBI" id="CHEBI:61560"/>
        <dbReference type="ChEBI" id="CHEBI:173112"/>
        <dbReference type="EC" id="2.7.7.7"/>
    </reaction>
</comment>
<comment type="subcellular location">
    <subcellularLocation>
        <location evidence="1 16">Cytoplasm</location>
    </subcellularLocation>
</comment>
<dbReference type="Gene3D" id="1.10.150.20">
    <property type="entry name" value="5' to 3' exonuclease, C-terminal subdomain"/>
    <property type="match status" value="1"/>
</dbReference>
<feature type="active site" evidence="16">
    <location>
        <position position="105"/>
    </location>
</feature>
<dbReference type="GO" id="GO:0006281">
    <property type="term" value="P:DNA repair"/>
    <property type="evidence" value="ECO:0007669"/>
    <property type="project" value="UniProtKB-UniRule"/>
</dbReference>
<keyword evidence="8 16" id="KW-0235">DNA replication</keyword>
<protein>
    <recommendedName>
        <fullName evidence="16">DNA polymerase IV</fullName>
        <shortName evidence="16">Pol IV</shortName>
        <ecNumber evidence="16">2.7.7.7</ecNumber>
    </recommendedName>
</protein>
<evidence type="ECO:0000256" key="2">
    <source>
        <dbReference type="ARBA" id="ARBA00010945"/>
    </source>
</evidence>
<evidence type="ECO:0000256" key="10">
    <source>
        <dbReference type="ARBA" id="ARBA00022763"/>
    </source>
</evidence>
<keyword evidence="10 16" id="KW-0227">DNA damage</keyword>
<evidence type="ECO:0000256" key="8">
    <source>
        <dbReference type="ARBA" id="ARBA00022705"/>
    </source>
</evidence>
<dbReference type="FunFam" id="1.10.150.20:FF:000019">
    <property type="entry name" value="DNA polymerase IV"/>
    <property type="match status" value="1"/>
</dbReference>
<evidence type="ECO:0000256" key="13">
    <source>
        <dbReference type="ARBA" id="ARBA00023125"/>
    </source>
</evidence>
<dbReference type="FunFam" id="3.30.1490.100:FF:000004">
    <property type="entry name" value="DNA polymerase IV"/>
    <property type="match status" value="1"/>
</dbReference>
<keyword evidence="14 16" id="KW-0234">DNA repair</keyword>
<dbReference type="GO" id="GO:0009432">
    <property type="term" value="P:SOS response"/>
    <property type="evidence" value="ECO:0007669"/>
    <property type="project" value="UniProtKB-ARBA"/>
</dbReference>
<evidence type="ECO:0000256" key="4">
    <source>
        <dbReference type="ARBA" id="ARBA00022457"/>
    </source>
</evidence>
<dbReference type="InterPro" id="IPR043128">
    <property type="entry name" value="Rev_trsase/Diguanyl_cyclase"/>
</dbReference>
<keyword evidence="9 16" id="KW-0479">Metal-binding</keyword>
<keyword evidence="4 16" id="KW-0515">Mutator protein</keyword>
<accession>A0A841RER9</accession>
<dbReference type="PANTHER" id="PTHR11076:SF33">
    <property type="entry name" value="DNA POLYMERASE KAPPA"/>
    <property type="match status" value="1"/>
</dbReference>
<dbReference type="NCBIfam" id="NF010731">
    <property type="entry name" value="PRK14133.1"/>
    <property type="match status" value="1"/>
</dbReference>
<keyword evidence="11 16" id="KW-0460">Magnesium</keyword>
<evidence type="ECO:0000256" key="5">
    <source>
        <dbReference type="ARBA" id="ARBA00022490"/>
    </source>
</evidence>
<dbReference type="EMBL" id="JACHGJ010000006">
    <property type="protein sequence ID" value="MBB6481329.1"/>
    <property type="molecule type" value="Genomic_DNA"/>
</dbReference>
<evidence type="ECO:0000256" key="14">
    <source>
        <dbReference type="ARBA" id="ARBA00023204"/>
    </source>
</evidence>
<comment type="cofactor">
    <cofactor evidence="16">
        <name>Mg(2+)</name>
        <dbReference type="ChEBI" id="CHEBI:18420"/>
    </cofactor>
    <text evidence="16">Binds 2 magnesium ions per subunit.</text>
</comment>
<dbReference type="GO" id="GO:0006261">
    <property type="term" value="P:DNA-templated DNA replication"/>
    <property type="evidence" value="ECO:0007669"/>
    <property type="project" value="UniProtKB-UniRule"/>
</dbReference>
<dbReference type="Pfam" id="PF11799">
    <property type="entry name" value="IMS_C"/>
    <property type="match status" value="1"/>
</dbReference>
<evidence type="ECO:0000259" key="17">
    <source>
        <dbReference type="PROSITE" id="PS50173"/>
    </source>
</evidence>
<evidence type="ECO:0000256" key="15">
    <source>
        <dbReference type="ARBA" id="ARBA00049244"/>
    </source>
</evidence>
<evidence type="ECO:0000256" key="3">
    <source>
        <dbReference type="ARBA" id="ARBA00011245"/>
    </source>
</evidence>
<keyword evidence="19" id="KW-1185">Reference proteome</keyword>
<comment type="subunit">
    <text evidence="3 16">Monomer.</text>
</comment>
<dbReference type="NCBIfam" id="NF002677">
    <property type="entry name" value="PRK02406.1"/>
    <property type="match status" value="1"/>
</dbReference>
<keyword evidence="7 16" id="KW-0548">Nucleotidyltransferase</keyword>
<feature type="domain" description="UmuC" evidence="17">
    <location>
        <begin position="4"/>
        <end position="186"/>
    </location>
</feature>
<dbReference type="InterPro" id="IPR036775">
    <property type="entry name" value="DNA_pol_Y-fam_lit_finger_sf"/>
</dbReference>
<dbReference type="InterPro" id="IPR022880">
    <property type="entry name" value="DNApol_IV"/>
</dbReference>
<dbReference type="SUPFAM" id="SSF56672">
    <property type="entry name" value="DNA/RNA polymerases"/>
    <property type="match status" value="1"/>
</dbReference>
<feature type="site" description="Substrate discrimination" evidence="16">
    <location>
        <position position="13"/>
    </location>
</feature>
<evidence type="ECO:0000256" key="16">
    <source>
        <dbReference type="HAMAP-Rule" id="MF_01113"/>
    </source>
</evidence>
<dbReference type="EC" id="2.7.7.7" evidence="16"/>
<dbReference type="InterPro" id="IPR001126">
    <property type="entry name" value="UmuC"/>
</dbReference>
<evidence type="ECO:0000313" key="18">
    <source>
        <dbReference type="EMBL" id="MBB6481329.1"/>
    </source>
</evidence>
<dbReference type="GO" id="GO:0003887">
    <property type="term" value="F:DNA-directed DNA polymerase activity"/>
    <property type="evidence" value="ECO:0007669"/>
    <property type="project" value="UniProtKB-UniRule"/>
</dbReference>
<dbReference type="AlphaFoldDB" id="A0A841RER9"/>
<organism evidence="18 19">
    <name type="scientific">Spirochaeta isovalerica</name>
    <dbReference type="NCBI Taxonomy" id="150"/>
    <lineage>
        <taxon>Bacteria</taxon>
        <taxon>Pseudomonadati</taxon>
        <taxon>Spirochaetota</taxon>
        <taxon>Spirochaetia</taxon>
        <taxon>Spirochaetales</taxon>
        <taxon>Spirochaetaceae</taxon>
        <taxon>Spirochaeta</taxon>
    </lineage>
</organism>
<gene>
    <name evidence="16" type="primary">dinB</name>
    <name evidence="18" type="ORF">HNR50_003009</name>
</gene>
<dbReference type="PROSITE" id="PS50173">
    <property type="entry name" value="UMUC"/>
    <property type="match status" value="1"/>
</dbReference>
<dbReference type="GO" id="GO:0003684">
    <property type="term" value="F:damaged DNA binding"/>
    <property type="evidence" value="ECO:0007669"/>
    <property type="project" value="InterPro"/>
</dbReference>
<evidence type="ECO:0000313" key="19">
    <source>
        <dbReference type="Proteomes" id="UP000587760"/>
    </source>
</evidence>
<dbReference type="Pfam" id="PF11798">
    <property type="entry name" value="IMS_HHH"/>
    <property type="match status" value="1"/>
</dbReference>
<keyword evidence="5 16" id="KW-0963">Cytoplasm</keyword>
<evidence type="ECO:0000256" key="12">
    <source>
        <dbReference type="ARBA" id="ARBA00022932"/>
    </source>
</evidence>
<dbReference type="GO" id="GO:0042276">
    <property type="term" value="P:error-prone translesion synthesis"/>
    <property type="evidence" value="ECO:0007669"/>
    <property type="project" value="TreeGrafter"/>
</dbReference>
<dbReference type="InterPro" id="IPR024728">
    <property type="entry name" value="PolY_HhH_motif"/>
</dbReference>
<keyword evidence="13 16" id="KW-0238">DNA-binding</keyword>
<keyword evidence="6 16" id="KW-0808">Transferase</keyword>
<dbReference type="HAMAP" id="MF_01113">
    <property type="entry name" value="DNApol_IV"/>
    <property type="match status" value="1"/>
</dbReference>
<dbReference type="InterPro" id="IPR043502">
    <property type="entry name" value="DNA/RNA_pol_sf"/>
</dbReference>
<comment type="caution">
    <text evidence="18">The sequence shown here is derived from an EMBL/GenBank/DDBJ whole genome shotgun (WGS) entry which is preliminary data.</text>
</comment>
<evidence type="ECO:0000256" key="11">
    <source>
        <dbReference type="ARBA" id="ARBA00022842"/>
    </source>
</evidence>
<proteinExistence type="inferred from homology"/>
<feature type="binding site" evidence="16">
    <location>
        <position position="104"/>
    </location>
    <ligand>
        <name>Mg(2+)</name>
        <dbReference type="ChEBI" id="CHEBI:18420"/>
    </ligand>
</feature>
<feature type="binding site" evidence="16">
    <location>
        <position position="8"/>
    </location>
    <ligand>
        <name>Mg(2+)</name>
        <dbReference type="ChEBI" id="CHEBI:18420"/>
    </ligand>
</feature>
<dbReference type="Pfam" id="PF00817">
    <property type="entry name" value="IMS"/>
    <property type="match status" value="1"/>
</dbReference>
<dbReference type="Gene3D" id="3.30.70.270">
    <property type="match status" value="1"/>
</dbReference>
<dbReference type="InterPro" id="IPR017961">
    <property type="entry name" value="DNA_pol_Y-fam_little_finger"/>
</dbReference>
<comment type="similarity">
    <text evidence="2 16">Belongs to the DNA polymerase type-Y family.</text>
</comment>
<sequence>MKKIIHIDMDAFFASVEQRNHPEYRGKPVVVGGRPDSRGVVSTCSYEARVYGIHSAMPSAQAYKLCPHAIFVCDHNFSDYKEVSRQVRDIFYEYTDLVEPLSLDEAYLDVTQNKADNPSATLIAQEIRAKIKDRTDLTASAGVSYNKFIAKVASDFRKPDGITVVTPDEAQDFISRLPIRKFWGVGKVTEKRMKELGIETGADLQKFELYELIELFGKSGPYFYNAARGIDNRQVEPDHIRKSIGRETTLKRDITDLEEIYRILKEIADDIEQTMTGYKAKAQTATLKVKYHDFQSVTRSVTSDQPFFRSQEIMNRIWSLVSKTDAGKKPLRLLGISLSALSGKDFGEYDPQLHLPFEETLDKFF</sequence>